<keyword evidence="2 5" id="KW-0812">Transmembrane</keyword>
<dbReference type="OrthoDB" id="5864054at2759"/>
<protein>
    <recommendedName>
        <fullName evidence="6">G-protein coupled receptors family 1 profile domain-containing protein</fullName>
    </recommendedName>
</protein>
<dbReference type="SUPFAM" id="SSF81321">
    <property type="entry name" value="Family A G protein-coupled receptor-like"/>
    <property type="match status" value="1"/>
</dbReference>
<feature type="transmembrane region" description="Helical" evidence="5">
    <location>
        <begin position="80"/>
        <end position="110"/>
    </location>
</feature>
<feature type="transmembrane region" description="Helical" evidence="5">
    <location>
        <begin position="39"/>
        <end position="60"/>
    </location>
</feature>
<dbReference type="PANTHER" id="PTHR46273">
    <property type="entry name" value="MYOSUPPRESSIN RECEPTOR 1, ISOFORM B-RELATED"/>
    <property type="match status" value="1"/>
</dbReference>
<evidence type="ECO:0000313" key="8">
    <source>
        <dbReference type="Proteomes" id="UP000678393"/>
    </source>
</evidence>
<evidence type="ECO:0000256" key="1">
    <source>
        <dbReference type="ARBA" id="ARBA00004370"/>
    </source>
</evidence>
<organism evidence="7 8">
    <name type="scientific">Candidula unifasciata</name>
    <dbReference type="NCBI Taxonomy" id="100452"/>
    <lineage>
        <taxon>Eukaryota</taxon>
        <taxon>Metazoa</taxon>
        <taxon>Spiralia</taxon>
        <taxon>Lophotrochozoa</taxon>
        <taxon>Mollusca</taxon>
        <taxon>Gastropoda</taxon>
        <taxon>Heterobranchia</taxon>
        <taxon>Euthyneura</taxon>
        <taxon>Panpulmonata</taxon>
        <taxon>Eupulmonata</taxon>
        <taxon>Stylommatophora</taxon>
        <taxon>Helicina</taxon>
        <taxon>Helicoidea</taxon>
        <taxon>Geomitridae</taxon>
        <taxon>Candidula</taxon>
    </lineage>
</organism>
<evidence type="ECO:0000256" key="5">
    <source>
        <dbReference type="SAM" id="Phobius"/>
    </source>
</evidence>
<keyword evidence="4 5" id="KW-0472">Membrane</keyword>
<dbReference type="PROSITE" id="PS50262">
    <property type="entry name" value="G_PROTEIN_RECEP_F1_2"/>
    <property type="match status" value="1"/>
</dbReference>
<gene>
    <name evidence="7" type="ORF">CUNI_LOCUS17270</name>
</gene>
<feature type="domain" description="G-protein coupled receptors family 1 profile" evidence="6">
    <location>
        <begin position="20"/>
        <end position="292"/>
    </location>
</feature>
<feature type="transmembrane region" description="Helical" evidence="5">
    <location>
        <begin position="237"/>
        <end position="256"/>
    </location>
</feature>
<dbReference type="InterPro" id="IPR000276">
    <property type="entry name" value="GPCR_Rhodpsn"/>
</dbReference>
<comment type="subcellular location">
    <subcellularLocation>
        <location evidence="1">Membrane</location>
    </subcellularLocation>
</comment>
<feature type="transmembrane region" description="Helical" evidence="5">
    <location>
        <begin position="276"/>
        <end position="295"/>
    </location>
</feature>
<dbReference type="GO" id="GO:0005886">
    <property type="term" value="C:plasma membrane"/>
    <property type="evidence" value="ECO:0007669"/>
    <property type="project" value="TreeGrafter"/>
</dbReference>
<evidence type="ECO:0000313" key="7">
    <source>
        <dbReference type="EMBL" id="CAG5131712.1"/>
    </source>
</evidence>
<reference evidence="7" key="1">
    <citation type="submission" date="2021-04" db="EMBL/GenBank/DDBJ databases">
        <authorList>
            <consortium name="Molecular Ecology Group"/>
        </authorList>
    </citation>
    <scope>NUCLEOTIDE SEQUENCE</scope>
</reference>
<dbReference type="CDD" id="cd14978">
    <property type="entry name" value="7tmA_FMRFamide_R-like"/>
    <property type="match status" value="1"/>
</dbReference>
<dbReference type="Proteomes" id="UP000678393">
    <property type="component" value="Unassembled WGS sequence"/>
</dbReference>
<feature type="transmembrane region" description="Helical" evidence="5">
    <location>
        <begin position="6"/>
        <end position="27"/>
    </location>
</feature>
<dbReference type="InterPro" id="IPR053219">
    <property type="entry name" value="GPCR_Dmsr-1"/>
</dbReference>
<name>A0A8S3ZV30_9EUPU</name>
<dbReference type="Pfam" id="PF10324">
    <property type="entry name" value="7TM_GPCR_Srw"/>
    <property type="match status" value="1"/>
</dbReference>
<evidence type="ECO:0000256" key="4">
    <source>
        <dbReference type="ARBA" id="ARBA00023136"/>
    </source>
</evidence>
<dbReference type="InterPro" id="IPR017452">
    <property type="entry name" value="GPCR_Rhodpsn_7TM"/>
</dbReference>
<evidence type="ECO:0000256" key="2">
    <source>
        <dbReference type="ARBA" id="ARBA00022692"/>
    </source>
</evidence>
<evidence type="ECO:0000256" key="3">
    <source>
        <dbReference type="ARBA" id="ARBA00022989"/>
    </source>
</evidence>
<evidence type="ECO:0000259" key="6">
    <source>
        <dbReference type="PROSITE" id="PS50262"/>
    </source>
</evidence>
<keyword evidence="8" id="KW-1185">Reference proteome</keyword>
<dbReference type="EMBL" id="CAJHNH020004813">
    <property type="protein sequence ID" value="CAG5131712.1"/>
    <property type="molecule type" value="Genomic_DNA"/>
</dbReference>
<dbReference type="Gene3D" id="1.20.1070.10">
    <property type="entry name" value="Rhodopsin 7-helix transmembrane proteins"/>
    <property type="match status" value="1"/>
</dbReference>
<keyword evidence="3 5" id="KW-1133">Transmembrane helix</keyword>
<comment type="caution">
    <text evidence="7">The sequence shown here is derived from an EMBL/GenBank/DDBJ whole genome shotgun (WGS) entry which is preliminary data.</text>
</comment>
<dbReference type="InterPro" id="IPR019427">
    <property type="entry name" value="7TM_GPCR_serpentine_rcpt_Srw"/>
</dbReference>
<feature type="transmembrane region" description="Helical" evidence="5">
    <location>
        <begin position="188"/>
        <end position="216"/>
    </location>
</feature>
<dbReference type="AlphaFoldDB" id="A0A8S3ZV30"/>
<accession>A0A8S3ZV30</accession>
<dbReference type="GO" id="GO:0008528">
    <property type="term" value="F:G protein-coupled peptide receptor activity"/>
    <property type="evidence" value="ECO:0007669"/>
    <property type="project" value="InterPro"/>
</dbReference>
<feature type="transmembrane region" description="Helical" evidence="5">
    <location>
        <begin position="131"/>
        <end position="152"/>
    </location>
</feature>
<dbReference type="PANTHER" id="PTHR46273:SF4">
    <property type="entry name" value="AT19640P"/>
    <property type="match status" value="1"/>
</dbReference>
<proteinExistence type="predicted"/>
<dbReference type="PRINTS" id="PR00237">
    <property type="entry name" value="GPCRRHODOPSN"/>
</dbReference>
<sequence length="347" mass="39624">MVSGIHGYLSVVICFFGVLTNIFNITVLMAKDMRTATNYLLTFIAVSDILTMLPYIPYVINFYCPFTHPEETPWKYTYGWVLYMVIMVHLLATTHTISIWLAVTLAAFRFCQIRSPCPSGPLAKDRRITQVKIASLVIYLASILVLIPNYAYTEIEQAWVPESNSTVYTIKEQELATPRTEYAVFINILTYAIVAKIVPCVLILIFSGSLLYHMGIKAARRRQRLCANRQQANTTRMLLVVLILFILTELPQGIVMLLSATVPDFSNNVHFPLGDLIDFISLLNNAINFILYCLMSQQFRKKFFNIYIKPVCDRRGHVATSNSELLILREQVPRTMTMTTHDDNVRV</sequence>